<feature type="domain" description="Coenzyme F420 hydrogenase/dehydrogenase beta subunit C-terminal" evidence="3">
    <location>
        <begin position="177"/>
        <end position="345"/>
    </location>
</feature>
<feature type="domain" description="CoA-binding" evidence="1">
    <location>
        <begin position="455"/>
        <end position="532"/>
    </location>
</feature>
<dbReference type="InterPro" id="IPR007516">
    <property type="entry name" value="Co_F420_Hydgase/DH_bsu_N"/>
</dbReference>
<evidence type="ECO:0000259" key="1">
    <source>
        <dbReference type="Pfam" id="PF02629"/>
    </source>
</evidence>
<dbReference type="GO" id="GO:0052592">
    <property type="term" value="F:oxidoreductase activity, acting on CH or CH2 groups, with an iron-sulfur protein as acceptor"/>
    <property type="evidence" value="ECO:0007669"/>
    <property type="project" value="TreeGrafter"/>
</dbReference>
<dbReference type="Gene3D" id="3.40.50.720">
    <property type="entry name" value="NAD(P)-binding Rossmann-like Domain"/>
    <property type="match status" value="1"/>
</dbReference>
<dbReference type="AlphaFoldDB" id="A0A3M8HEJ0"/>
<reference evidence="4 5" key="1">
    <citation type="journal article" date="2014" name="Int. J. Syst. Evol. Microbiol.">
        <title>Lysinibacillus halotolerans sp. nov., isolated from saline-alkaline soil.</title>
        <authorList>
            <person name="Kong D."/>
            <person name="Wang Y."/>
            <person name="Zhao B."/>
            <person name="Li Y."/>
            <person name="Song J."/>
            <person name="Zhai Y."/>
            <person name="Zhang C."/>
            <person name="Wang H."/>
            <person name="Chen X."/>
            <person name="Zhao B."/>
            <person name="Ruan Z."/>
        </authorList>
    </citation>
    <scope>NUCLEOTIDE SEQUENCE [LARGE SCALE GENOMIC DNA]</scope>
    <source>
        <strain evidence="4 5">MCCC 1A12703</strain>
    </source>
</reference>
<dbReference type="OrthoDB" id="430408at2"/>
<dbReference type="InterPro" id="IPR007525">
    <property type="entry name" value="FrhB_FdhB_C"/>
</dbReference>
<dbReference type="EMBL" id="RHLQ01000006">
    <property type="protein sequence ID" value="RND00665.1"/>
    <property type="molecule type" value="Genomic_DNA"/>
</dbReference>
<feature type="domain" description="Coenzyme F420 hydrogenase/dehydrogenase beta subunit N-terminal" evidence="2">
    <location>
        <begin position="91"/>
        <end position="168"/>
    </location>
</feature>
<evidence type="ECO:0000313" key="4">
    <source>
        <dbReference type="EMBL" id="RND00665.1"/>
    </source>
</evidence>
<dbReference type="Proteomes" id="UP000279909">
    <property type="component" value="Unassembled WGS sequence"/>
</dbReference>
<dbReference type="SUPFAM" id="SSF53335">
    <property type="entry name" value="S-adenosyl-L-methionine-dependent methyltransferases"/>
    <property type="match status" value="1"/>
</dbReference>
<protein>
    <submittedName>
        <fullName evidence="4">Coenzyme F420 hydrogenase</fullName>
    </submittedName>
</protein>
<dbReference type="Pfam" id="PF02629">
    <property type="entry name" value="CoA_binding"/>
    <property type="match status" value="1"/>
</dbReference>
<dbReference type="Pfam" id="PF04432">
    <property type="entry name" value="FrhB_FdhB_C"/>
    <property type="match status" value="1"/>
</dbReference>
<gene>
    <name evidence="4" type="ORF">EC501_04280</name>
</gene>
<name>A0A3M8HEJ0_9BACI</name>
<evidence type="ECO:0000313" key="5">
    <source>
        <dbReference type="Proteomes" id="UP000279909"/>
    </source>
</evidence>
<dbReference type="InterPro" id="IPR003781">
    <property type="entry name" value="CoA-bd"/>
</dbReference>
<dbReference type="Pfam" id="PF04422">
    <property type="entry name" value="FrhB_FdhB_N"/>
    <property type="match status" value="1"/>
</dbReference>
<evidence type="ECO:0000259" key="2">
    <source>
        <dbReference type="Pfam" id="PF04422"/>
    </source>
</evidence>
<dbReference type="PANTHER" id="PTHR31332:SF0">
    <property type="entry name" value="7-HYDROXYMETHYL CHLOROPHYLL A REDUCTASE, CHLOROPLASTIC"/>
    <property type="match status" value="1"/>
</dbReference>
<dbReference type="PANTHER" id="PTHR31332">
    <property type="entry name" value="7-HYDROXYMETHYL CHLOROPHYLL A REDUCTASE, CHLOROPLASTIC"/>
    <property type="match status" value="1"/>
</dbReference>
<keyword evidence="5" id="KW-1185">Reference proteome</keyword>
<dbReference type="InterPro" id="IPR045220">
    <property type="entry name" value="FRHB/FDHB/HCAR-like"/>
</dbReference>
<proteinExistence type="predicted"/>
<organism evidence="4 5">
    <name type="scientific">Lysinibacillus halotolerans</name>
    <dbReference type="NCBI Taxonomy" id="1368476"/>
    <lineage>
        <taxon>Bacteria</taxon>
        <taxon>Bacillati</taxon>
        <taxon>Bacillota</taxon>
        <taxon>Bacilli</taxon>
        <taxon>Bacillales</taxon>
        <taxon>Bacillaceae</taxon>
        <taxon>Lysinibacillus</taxon>
    </lineage>
</organism>
<dbReference type="RefSeq" id="WP_122971058.1">
    <property type="nucleotide sequence ID" value="NZ_RHLQ01000006.1"/>
</dbReference>
<accession>A0A3M8HEJ0</accession>
<comment type="caution">
    <text evidence="4">The sequence shown here is derived from an EMBL/GenBank/DDBJ whole genome shotgun (WGS) entry which is preliminary data.</text>
</comment>
<dbReference type="InterPro" id="IPR029063">
    <property type="entry name" value="SAM-dependent_MTases_sf"/>
</dbReference>
<evidence type="ECO:0000259" key="3">
    <source>
        <dbReference type="Pfam" id="PF04432"/>
    </source>
</evidence>
<sequence>MLKELKNILDGDYCIGCGSCTLFNENLQIKLTSDGKYKLNVTNPIEKEVENEILSVCPFSNASKNETEIGELLFSKNNHYNELTGYYLNLYAGSVLKGDFRKNGSSGGMVSWIISKLLEENEIDRVIHVKESNDNGNVMFEYNISSTIDEIKRGAKSKYYPIEMSKVLSFVENNPGRYAIVGVPCFIKSLRNLSLKKTNIQKRLKYMIGLVCGHLKSTYYTEMIKLQTPIEELEKINFRYKLPNKNANDYAVKLEGKTNSESIESVIPVNELYGTNWGTGFFKYNACDFCDDVFGETADIVVGDAWLPEFINDDKGTNIVIVRNELINNMIKKGINDQSLDLKVMSPNEIIKSQTGGIRHKREGLSQRLYNKISNRQWVPKKRVEPKETSRAEVYNLREKINNECTPVLKDAIEKNDFSIFTETFKSLEYQLNLISSPVNQMFNASKVIEFVQDNQNIFIWGSGISGQVILYNLHKAGLKVSGFIDSNAKLVGKKVNGLNVYSIEEALTMNNLKVLISPIDYYKQISMTLNENGYKEDIDYIDPYFR</sequence>